<reference evidence="10 11" key="1">
    <citation type="journal article" date="2012" name="Genet. Mol. Biol.">
        <title>Analysis of 16S rRNA and mxaF genes revealing insights into Methylobacterium niche-specific plant association.</title>
        <authorList>
            <person name="Dourado M.N."/>
            <person name="Andreote F.D."/>
            <person name="Dini-Andreote F."/>
            <person name="Conti R."/>
            <person name="Araujo J.M."/>
            <person name="Araujo W.L."/>
        </authorList>
    </citation>
    <scope>NUCLEOTIDE SEQUENCE [LARGE SCALE GENOMIC DNA]</scope>
    <source>
        <strain evidence="10 11">SR1.6/6</strain>
    </source>
</reference>
<evidence type="ECO:0000256" key="2">
    <source>
        <dbReference type="ARBA" id="ARBA00022448"/>
    </source>
</evidence>
<keyword evidence="6 9" id="KW-1133">Transmembrane helix</keyword>
<evidence type="ECO:0000256" key="1">
    <source>
        <dbReference type="ARBA" id="ARBA00004429"/>
    </source>
</evidence>
<name>A0A6B9FNV1_9HYPH</name>
<keyword evidence="7 9" id="KW-0472">Membrane</keyword>
<evidence type="ECO:0000256" key="8">
    <source>
        <dbReference type="ARBA" id="ARBA00035655"/>
    </source>
</evidence>
<proteinExistence type="inferred from homology"/>
<evidence type="ECO:0000256" key="6">
    <source>
        <dbReference type="ARBA" id="ARBA00022989"/>
    </source>
</evidence>
<dbReference type="PANTHER" id="PTHR30574:SF1">
    <property type="entry name" value="SULPHUR TRANSPORT DOMAIN-CONTAINING PROTEIN"/>
    <property type="match status" value="1"/>
</dbReference>
<sequence length="136" mass="13369">MGTYLPALAGGLLIGASAALLLLLNGRIAGISGLVASLGRPGGHRLADAAFLLGLVLGPPAFALLAGHWPDMRIQAGLPVLALAGLLVGFGTRLGSGCTSGHGVCGLARLSPRSIVAVLVFLATGMLTVAAVRGLA</sequence>
<dbReference type="EMBL" id="CP043538">
    <property type="protein sequence ID" value="QGY03692.1"/>
    <property type="molecule type" value="Genomic_DNA"/>
</dbReference>
<keyword evidence="2" id="KW-0813">Transport</keyword>
<protein>
    <submittedName>
        <fullName evidence="10">YeeE/YedE family protein</fullName>
    </submittedName>
</protein>
<keyword evidence="4" id="KW-0997">Cell inner membrane</keyword>
<feature type="transmembrane region" description="Helical" evidence="9">
    <location>
        <begin position="76"/>
        <end position="95"/>
    </location>
</feature>
<evidence type="ECO:0000313" key="11">
    <source>
        <dbReference type="Proteomes" id="UP000012488"/>
    </source>
</evidence>
<evidence type="ECO:0000256" key="7">
    <source>
        <dbReference type="ARBA" id="ARBA00023136"/>
    </source>
</evidence>
<dbReference type="KEGG" id="mmes:MMSR116_18675"/>
<comment type="subcellular location">
    <subcellularLocation>
        <location evidence="1">Cell inner membrane</location>
        <topology evidence="1">Multi-pass membrane protein</topology>
    </subcellularLocation>
</comment>
<dbReference type="OrthoDB" id="9814020at2"/>
<organism evidence="10 11">
    <name type="scientific">Methylobacterium mesophilicum SR1.6/6</name>
    <dbReference type="NCBI Taxonomy" id="908290"/>
    <lineage>
        <taxon>Bacteria</taxon>
        <taxon>Pseudomonadati</taxon>
        <taxon>Pseudomonadota</taxon>
        <taxon>Alphaproteobacteria</taxon>
        <taxon>Hyphomicrobiales</taxon>
        <taxon>Methylobacteriaceae</taxon>
        <taxon>Methylobacterium</taxon>
    </lineage>
</organism>
<evidence type="ECO:0000256" key="5">
    <source>
        <dbReference type="ARBA" id="ARBA00022692"/>
    </source>
</evidence>
<keyword evidence="3" id="KW-1003">Cell membrane</keyword>
<dbReference type="AlphaFoldDB" id="A0A6B9FNV1"/>
<accession>A0A6B9FNV1</accession>
<dbReference type="RefSeq" id="WP_010687590.1">
    <property type="nucleotide sequence ID" value="NZ_CP043538.1"/>
</dbReference>
<dbReference type="GO" id="GO:0005886">
    <property type="term" value="C:plasma membrane"/>
    <property type="evidence" value="ECO:0007669"/>
    <property type="project" value="UniProtKB-SubCell"/>
</dbReference>
<dbReference type="Proteomes" id="UP000012488">
    <property type="component" value="Chromosome"/>
</dbReference>
<dbReference type="InterPro" id="IPR007272">
    <property type="entry name" value="Sulf_transp_TsuA/YedE"/>
</dbReference>
<gene>
    <name evidence="10" type="ORF">MMSR116_18675</name>
</gene>
<reference evidence="10 11" key="2">
    <citation type="journal article" date="2013" name="Genome Announc.">
        <title>Draft Genome Sequence of Methylobacterium mesophilicum Strain SR1.6/6, Isolated from Citrus sinensis.</title>
        <authorList>
            <person name="Marinho Almeida D."/>
            <person name="Dini-Andreote F."/>
            <person name="Camargo Neves A.A."/>
            <person name="Juca Ramos R.T."/>
            <person name="Andreote F.D."/>
            <person name="Carneiro A.R."/>
            <person name="Oliveira de Souza Lima A."/>
            <person name="Caracciolo Gomes de Sa P.H."/>
            <person name="Ribeiro Barbosa M.S."/>
            <person name="Araujo W.L."/>
            <person name="Silva A."/>
        </authorList>
    </citation>
    <scope>NUCLEOTIDE SEQUENCE [LARGE SCALE GENOMIC DNA]</scope>
    <source>
        <strain evidence="10 11">SR1.6/6</strain>
    </source>
</reference>
<keyword evidence="5 9" id="KW-0812">Transmembrane</keyword>
<comment type="similarity">
    <text evidence="8">Belongs to the TsuA/YedE (TC 9.B.102) family.</text>
</comment>
<evidence type="ECO:0000256" key="3">
    <source>
        <dbReference type="ARBA" id="ARBA00022475"/>
    </source>
</evidence>
<evidence type="ECO:0000256" key="4">
    <source>
        <dbReference type="ARBA" id="ARBA00022519"/>
    </source>
</evidence>
<evidence type="ECO:0000256" key="9">
    <source>
        <dbReference type="SAM" id="Phobius"/>
    </source>
</evidence>
<evidence type="ECO:0000313" key="10">
    <source>
        <dbReference type="EMBL" id="QGY03692.1"/>
    </source>
</evidence>
<feature type="transmembrane region" description="Helical" evidence="9">
    <location>
        <begin position="49"/>
        <end position="69"/>
    </location>
</feature>
<dbReference type="PANTHER" id="PTHR30574">
    <property type="entry name" value="INNER MEMBRANE PROTEIN YEDE"/>
    <property type="match status" value="1"/>
</dbReference>
<feature type="transmembrane region" description="Helical" evidence="9">
    <location>
        <begin position="115"/>
        <end position="135"/>
    </location>
</feature>
<dbReference type="Pfam" id="PF04143">
    <property type="entry name" value="Sulf_transp"/>
    <property type="match status" value="1"/>
</dbReference>